<reference evidence="2" key="1">
    <citation type="submission" date="2017-03" db="EMBL/GenBank/DDBJ databases">
        <title>Phytopthora megakarya and P. palmivora, two closely related causual agents of cacao black pod achieved similar genome size and gene model numbers by different mechanisms.</title>
        <authorList>
            <person name="Ali S."/>
            <person name="Shao J."/>
            <person name="Larry D.J."/>
            <person name="Kronmiller B."/>
            <person name="Shen D."/>
            <person name="Strem M.D."/>
            <person name="Melnick R.L."/>
            <person name="Guiltinan M.J."/>
            <person name="Tyler B.M."/>
            <person name="Meinhardt L.W."/>
            <person name="Bailey B.A."/>
        </authorList>
    </citation>
    <scope>NUCLEOTIDE SEQUENCE [LARGE SCALE GENOMIC DNA]</scope>
    <source>
        <strain evidence="2">zdho120</strain>
    </source>
</reference>
<dbReference type="Proteomes" id="UP000198211">
    <property type="component" value="Unassembled WGS sequence"/>
</dbReference>
<proteinExistence type="predicted"/>
<comment type="caution">
    <text evidence="1">The sequence shown here is derived from an EMBL/GenBank/DDBJ whole genome shotgun (WGS) entry which is preliminary data.</text>
</comment>
<gene>
    <name evidence="1" type="ORF">PHMEG_0005076</name>
</gene>
<sequence length="242" mass="26886">MRVHLPENPPPKRPRRDYPVVVFSSVTQALAGMSGGSGNMYSVLYNYEKKQRTAGLWVQTHSECGKRFRVEFSDGGEGKTVTLEESVEHTTEVLPTSKTEINPFLKRESDDLFRGGAGGQKARKLLGERHAKNVMLNAILPTEKQLTNRKAYLKRKAAGQFDADTDASSFSTQPAEFRHKLIVLNSFEHAVDAQDEDGAKSFGVIVSSRTCFRNILYAHQGQSTDGVLGATDGTYRLHFGKY</sequence>
<dbReference type="AlphaFoldDB" id="A0A225WTT4"/>
<dbReference type="OrthoDB" id="127296at2759"/>
<name>A0A225WTT4_9STRA</name>
<protein>
    <submittedName>
        <fullName evidence="1">Uncharacterized protein</fullName>
    </submittedName>
</protein>
<evidence type="ECO:0000313" key="1">
    <source>
        <dbReference type="EMBL" id="OWZ20498.1"/>
    </source>
</evidence>
<keyword evidence="2" id="KW-1185">Reference proteome</keyword>
<evidence type="ECO:0000313" key="2">
    <source>
        <dbReference type="Proteomes" id="UP000198211"/>
    </source>
</evidence>
<dbReference type="EMBL" id="NBNE01000317">
    <property type="protein sequence ID" value="OWZ20498.1"/>
    <property type="molecule type" value="Genomic_DNA"/>
</dbReference>
<organism evidence="1 2">
    <name type="scientific">Phytophthora megakarya</name>
    <dbReference type="NCBI Taxonomy" id="4795"/>
    <lineage>
        <taxon>Eukaryota</taxon>
        <taxon>Sar</taxon>
        <taxon>Stramenopiles</taxon>
        <taxon>Oomycota</taxon>
        <taxon>Peronosporomycetes</taxon>
        <taxon>Peronosporales</taxon>
        <taxon>Peronosporaceae</taxon>
        <taxon>Phytophthora</taxon>
    </lineage>
</organism>
<accession>A0A225WTT4</accession>